<keyword evidence="7" id="KW-0687">Ribonucleoprotein</keyword>
<evidence type="ECO:0000313" key="7">
    <source>
        <dbReference type="EMBL" id="CUO02490.1"/>
    </source>
</evidence>
<sequence length="124" mass="13948">MIKVSIQSDKQKNIISFTMKGHAMENRDAILAGEAYDMVCNSTSVLSQSVIIGLDEVLNLNVNYEIGEGYLKVDLNGFTREEIKKAQVLLKTFEKSLESLILGLDMSLGKETRCKYIKIKKEEV</sequence>
<dbReference type="CDD" id="cd16332">
    <property type="entry name" value="Prp-like"/>
    <property type="match status" value="1"/>
</dbReference>
<gene>
    <name evidence="7" type="ORF">ERS852473_01698</name>
</gene>
<dbReference type="EMBL" id="CYZR01000005">
    <property type="protein sequence ID" value="CUO02490.1"/>
    <property type="molecule type" value="Genomic_DNA"/>
</dbReference>
<proteinExistence type="inferred from homology"/>
<dbReference type="RefSeq" id="WP_055259470.1">
    <property type="nucleotide sequence ID" value="NZ_CABIXL010000005.1"/>
</dbReference>
<keyword evidence="1" id="KW-0690">Ribosome biogenesis</keyword>
<dbReference type="InterPro" id="IPR036764">
    <property type="entry name" value="Peptidase_Prp_sf"/>
</dbReference>
<dbReference type="Pfam" id="PF04327">
    <property type="entry name" value="Peptidase_Prp"/>
    <property type="match status" value="1"/>
</dbReference>
<keyword evidence="8" id="KW-1185">Reference proteome</keyword>
<organism evidence="7 8">
    <name type="scientific">Sarcina ventriculi</name>
    <name type="common">Clostridium ventriculi</name>
    <dbReference type="NCBI Taxonomy" id="1267"/>
    <lineage>
        <taxon>Bacteria</taxon>
        <taxon>Bacillati</taxon>
        <taxon>Bacillota</taxon>
        <taxon>Clostridia</taxon>
        <taxon>Eubacteriales</taxon>
        <taxon>Clostridiaceae</taxon>
        <taxon>Sarcina</taxon>
    </lineage>
</organism>
<dbReference type="Proteomes" id="UP000095488">
    <property type="component" value="Unassembled WGS sequence"/>
</dbReference>
<dbReference type="SUPFAM" id="SSF118010">
    <property type="entry name" value="TM1457-like"/>
    <property type="match status" value="1"/>
</dbReference>
<evidence type="ECO:0000256" key="4">
    <source>
        <dbReference type="ARBA" id="ARBA00022807"/>
    </source>
</evidence>
<evidence type="ECO:0000256" key="5">
    <source>
        <dbReference type="ARBA" id="ARBA00044503"/>
    </source>
</evidence>
<evidence type="ECO:0000256" key="6">
    <source>
        <dbReference type="ARBA" id="ARBA00044538"/>
    </source>
</evidence>
<name>A0ABM9URA8_SARVE</name>
<evidence type="ECO:0000313" key="8">
    <source>
        <dbReference type="Proteomes" id="UP000095488"/>
    </source>
</evidence>
<keyword evidence="4" id="KW-0788">Thiol protease</keyword>
<keyword evidence="3" id="KW-0378">Hydrolase</keyword>
<dbReference type="PANTHER" id="PTHR39178">
    <property type="entry name" value="HYPOTHETICAL RIBOSOME-ASSOCIATED PROTEIN"/>
    <property type="match status" value="1"/>
</dbReference>
<dbReference type="InterPro" id="IPR007422">
    <property type="entry name" value="Peptidase_Prp"/>
</dbReference>
<dbReference type="NCBIfam" id="NF011127">
    <property type="entry name" value="PRK14553.1-7"/>
    <property type="match status" value="1"/>
</dbReference>
<keyword evidence="2" id="KW-0645">Protease</keyword>
<comment type="caution">
    <text evidence="7">The sequence shown here is derived from an EMBL/GenBank/DDBJ whole genome shotgun (WGS) entry which is preliminary data.</text>
</comment>
<dbReference type="GO" id="GO:0005840">
    <property type="term" value="C:ribosome"/>
    <property type="evidence" value="ECO:0007669"/>
    <property type="project" value="UniProtKB-KW"/>
</dbReference>
<dbReference type="PANTHER" id="PTHR39178:SF1">
    <property type="entry name" value="RIBOSOMAL-PROCESSING CYSTEINE PROTEASE PRP"/>
    <property type="match status" value="1"/>
</dbReference>
<reference evidence="7 8" key="1">
    <citation type="submission" date="2015-09" db="EMBL/GenBank/DDBJ databases">
        <authorList>
            <consortium name="Pathogen Informatics"/>
        </authorList>
    </citation>
    <scope>NUCLEOTIDE SEQUENCE [LARGE SCALE GENOMIC DNA]</scope>
    <source>
        <strain evidence="7 8">2789STDY5834858</strain>
    </source>
</reference>
<dbReference type="Gene3D" id="3.30.70.1490">
    <property type="entry name" value="Cysteine protease Prp"/>
    <property type="match status" value="1"/>
</dbReference>
<accession>A0ABM9URA8</accession>
<evidence type="ECO:0000256" key="1">
    <source>
        <dbReference type="ARBA" id="ARBA00022517"/>
    </source>
</evidence>
<protein>
    <recommendedName>
        <fullName evidence="6">Ribosomal processing cysteine protease Prp</fullName>
    </recommendedName>
</protein>
<evidence type="ECO:0000256" key="2">
    <source>
        <dbReference type="ARBA" id="ARBA00022670"/>
    </source>
</evidence>
<keyword evidence="7" id="KW-0689">Ribosomal protein</keyword>
<evidence type="ECO:0000256" key="3">
    <source>
        <dbReference type="ARBA" id="ARBA00022801"/>
    </source>
</evidence>
<comment type="similarity">
    <text evidence="5">Belongs to the Prp family.</text>
</comment>